<keyword evidence="3" id="KW-0813">Transport</keyword>
<keyword evidence="18" id="KW-1185">Reference proteome</keyword>
<dbReference type="KEGG" id="nneo:PQG83_10880"/>
<dbReference type="Pfam" id="PF22461">
    <property type="entry name" value="SLBB_2"/>
    <property type="match status" value="1"/>
</dbReference>
<evidence type="ECO:0000256" key="5">
    <source>
        <dbReference type="ARBA" id="ARBA00022597"/>
    </source>
</evidence>
<dbReference type="Gene3D" id="3.10.560.10">
    <property type="entry name" value="Outer membrane lipoprotein wza domain like"/>
    <property type="match status" value="1"/>
</dbReference>
<evidence type="ECO:0000256" key="4">
    <source>
        <dbReference type="ARBA" id="ARBA00022452"/>
    </source>
</evidence>
<feature type="domain" description="SLBB" evidence="16">
    <location>
        <begin position="151"/>
        <end position="233"/>
    </location>
</feature>
<dbReference type="PROSITE" id="PS51257">
    <property type="entry name" value="PROKAR_LIPOPROTEIN"/>
    <property type="match status" value="1"/>
</dbReference>
<dbReference type="GO" id="GO:0009279">
    <property type="term" value="C:cell outer membrane"/>
    <property type="evidence" value="ECO:0007669"/>
    <property type="project" value="UniProtKB-SubCell"/>
</dbReference>
<protein>
    <submittedName>
        <fullName evidence="17">Polysaccharide export protein</fullName>
    </submittedName>
</protein>
<gene>
    <name evidence="17" type="ORF">PQG83_10880</name>
</gene>
<feature type="domain" description="Polysaccharide export protein N-terminal" evidence="15">
    <location>
        <begin position="70"/>
        <end position="143"/>
    </location>
</feature>
<keyword evidence="9" id="KW-0406">Ion transport</keyword>
<proteinExistence type="inferred from homology"/>
<evidence type="ECO:0000256" key="2">
    <source>
        <dbReference type="ARBA" id="ARBA00009450"/>
    </source>
</evidence>
<keyword evidence="8" id="KW-0625">Polysaccharide transport</keyword>
<evidence type="ECO:0000256" key="8">
    <source>
        <dbReference type="ARBA" id="ARBA00023047"/>
    </source>
</evidence>
<name>A0AA96JU50_9BACT</name>
<keyword evidence="10" id="KW-0626">Porin</keyword>
<comment type="similarity">
    <text evidence="2">Belongs to the BexD/CtrA/VexA family.</text>
</comment>
<evidence type="ECO:0000256" key="7">
    <source>
        <dbReference type="ARBA" id="ARBA00022729"/>
    </source>
</evidence>
<evidence type="ECO:0000256" key="3">
    <source>
        <dbReference type="ARBA" id="ARBA00022448"/>
    </source>
</evidence>
<dbReference type="EMBL" id="CP116968">
    <property type="protein sequence ID" value="WNM60268.1"/>
    <property type="molecule type" value="Genomic_DNA"/>
</dbReference>
<evidence type="ECO:0000256" key="9">
    <source>
        <dbReference type="ARBA" id="ARBA00023065"/>
    </source>
</evidence>
<keyword evidence="11" id="KW-0472">Membrane</keyword>
<keyword evidence="5" id="KW-0762">Sugar transport</keyword>
<evidence type="ECO:0000256" key="14">
    <source>
        <dbReference type="ARBA" id="ARBA00023288"/>
    </source>
</evidence>
<dbReference type="GO" id="GO:0015288">
    <property type="term" value="F:porin activity"/>
    <property type="evidence" value="ECO:0007669"/>
    <property type="project" value="UniProtKB-KW"/>
</dbReference>
<dbReference type="Proteomes" id="UP001302494">
    <property type="component" value="Chromosome"/>
</dbReference>
<evidence type="ECO:0000256" key="1">
    <source>
        <dbReference type="ARBA" id="ARBA00004571"/>
    </source>
</evidence>
<keyword evidence="7" id="KW-0732">Signal</keyword>
<keyword evidence="14" id="KW-0449">Lipoprotein</keyword>
<comment type="subcellular location">
    <subcellularLocation>
        <location evidence="1">Cell outer membrane</location>
        <topology evidence="1">Multi-pass membrane protein</topology>
    </subcellularLocation>
</comment>
<accession>A0AA96JU50</accession>
<dbReference type="InterPro" id="IPR049712">
    <property type="entry name" value="Poly_export"/>
</dbReference>
<dbReference type="PANTHER" id="PTHR33619">
    <property type="entry name" value="POLYSACCHARIDE EXPORT PROTEIN GFCE-RELATED"/>
    <property type="match status" value="1"/>
</dbReference>
<organism evidence="17 18">
    <name type="scientific">Candidatus Nitrospira neomarina</name>
    <dbReference type="NCBI Taxonomy" id="3020899"/>
    <lineage>
        <taxon>Bacteria</taxon>
        <taxon>Pseudomonadati</taxon>
        <taxon>Nitrospirota</taxon>
        <taxon>Nitrospiria</taxon>
        <taxon>Nitrospirales</taxon>
        <taxon>Nitrospiraceae</taxon>
        <taxon>Nitrospira</taxon>
    </lineage>
</organism>
<evidence type="ECO:0000256" key="13">
    <source>
        <dbReference type="ARBA" id="ARBA00023237"/>
    </source>
</evidence>
<evidence type="ECO:0000256" key="12">
    <source>
        <dbReference type="ARBA" id="ARBA00023139"/>
    </source>
</evidence>
<evidence type="ECO:0000259" key="15">
    <source>
        <dbReference type="Pfam" id="PF02563"/>
    </source>
</evidence>
<evidence type="ECO:0000259" key="16">
    <source>
        <dbReference type="Pfam" id="PF22461"/>
    </source>
</evidence>
<sequence length="238" mass="26589">MKEFKRMRILIVVATFILLCGCNSGWKGMKTVDASSLEPNGYPALSGKTTNVERPSKVQGKEHEQISIDDPRYIIQPGDQLSIKFFFNPELNEEDLVVRPDGHISLQLVHEVKASDLTPAQLKGVLEKKYVGQLKNPEIAVIVRSIREPYRIYVDGEVKTPGEYEMVGSLSVLQAIARAGGMKEDTAKKSDVKVIREDQDGQRFVINVDLDGALNGGDLSQDIRLLPSDMVYVPRSFW</sequence>
<dbReference type="InterPro" id="IPR054765">
    <property type="entry name" value="SLBB_dom"/>
</dbReference>
<keyword evidence="12" id="KW-0564">Palmitate</keyword>
<evidence type="ECO:0000313" key="17">
    <source>
        <dbReference type="EMBL" id="WNM60268.1"/>
    </source>
</evidence>
<reference evidence="17 18" key="1">
    <citation type="submission" date="2023-01" db="EMBL/GenBank/DDBJ databases">
        <title>Cultivation and genomic characterization of new, ubiquitous marine nitrite-oxidizing bacteria from the Nitrospirales.</title>
        <authorList>
            <person name="Mueller A.J."/>
            <person name="Daebeler A."/>
            <person name="Herbold C.W."/>
            <person name="Kirkegaard R.H."/>
            <person name="Daims H."/>
        </authorList>
    </citation>
    <scope>NUCLEOTIDE SEQUENCE [LARGE SCALE GENOMIC DNA]</scope>
    <source>
        <strain evidence="17 18">DK</strain>
    </source>
</reference>
<keyword evidence="4" id="KW-1134">Transmembrane beta strand</keyword>
<dbReference type="PANTHER" id="PTHR33619:SF3">
    <property type="entry name" value="POLYSACCHARIDE EXPORT PROTEIN GFCE-RELATED"/>
    <property type="match status" value="1"/>
</dbReference>
<dbReference type="GO" id="GO:0006811">
    <property type="term" value="P:monoatomic ion transport"/>
    <property type="evidence" value="ECO:0007669"/>
    <property type="project" value="UniProtKB-KW"/>
</dbReference>
<evidence type="ECO:0000256" key="6">
    <source>
        <dbReference type="ARBA" id="ARBA00022692"/>
    </source>
</evidence>
<evidence type="ECO:0000256" key="10">
    <source>
        <dbReference type="ARBA" id="ARBA00023114"/>
    </source>
</evidence>
<dbReference type="RefSeq" id="WP_312740781.1">
    <property type="nucleotide sequence ID" value="NZ_CP116968.1"/>
</dbReference>
<keyword evidence="6" id="KW-0812">Transmembrane</keyword>
<dbReference type="GO" id="GO:0015159">
    <property type="term" value="F:polysaccharide transmembrane transporter activity"/>
    <property type="evidence" value="ECO:0007669"/>
    <property type="project" value="InterPro"/>
</dbReference>
<dbReference type="AlphaFoldDB" id="A0AA96JU50"/>
<evidence type="ECO:0000313" key="18">
    <source>
        <dbReference type="Proteomes" id="UP001302494"/>
    </source>
</evidence>
<dbReference type="GO" id="GO:0046930">
    <property type="term" value="C:pore complex"/>
    <property type="evidence" value="ECO:0007669"/>
    <property type="project" value="UniProtKB-KW"/>
</dbReference>
<dbReference type="InterPro" id="IPR003715">
    <property type="entry name" value="Poly_export_N"/>
</dbReference>
<evidence type="ECO:0000256" key="11">
    <source>
        <dbReference type="ARBA" id="ARBA00023136"/>
    </source>
</evidence>
<dbReference type="Pfam" id="PF02563">
    <property type="entry name" value="Poly_export"/>
    <property type="match status" value="1"/>
</dbReference>
<keyword evidence="13" id="KW-0998">Cell outer membrane</keyword>